<dbReference type="Proteomes" id="UP000230069">
    <property type="component" value="Unassembled WGS sequence"/>
</dbReference>
<dbReference type="InterPro" id="IPR036965">
    <property type="entry name" value="Terpene_synth_N_sf"/>
</dbReference>
<evidence type="ECO:0000256" key="2">
    <source>
        <dbReference type="ARBA" id="ARBA00022723"/>
    </source>
</evidence>
<keyword evidence="7" id="KW-1185">Reference proteome</keyword>
<protein>
    <submittedName>
        <fullName evidence="6">Uncharacterized protein</fullName>
    </submittedName>
</protein>
<comment type="cofactor">
    <cofactor evidence="1">
        <name>Mg(2+)</name>
        <dbReference type="ChEBI" id="CHEBI:18420"/>
    </cofactor>
</comment>
<proteinExistence type="predicted"/>
<feature type="domain" description="Terpene synthase N-terminal" evidence="4">
    <location>
        <begin position="21"/>
        <end position="181"/>
    </location>
</feature>
<name>A0A2G5ERS2_AQUCA</name>
<dbReference type="AlphaFoldDB" id="A0A2G5ERS2"/>
<dbReference type="GO" id="GO:0010333">
    <property type="term" value="F:terpene synthase activity"/>
    <property type="evidence" value="ECO:0007669"/>
    <property type="project" value="InterPro"/>
</dbReference>
<dbReference type="EMBL" id="KZ305022">
    <property type="protein sequence ID" value="PIA58445.1"/>
    <property type="molecule type" value="Genomic_DNA"/>
</dbReference>
<evidence type="ECO:0000313" key="7">
    <source>
        <dbReference type="Proteomes" id="UP000230069"/>
    </source>
</evidence>
<dbReference type="GO" id="GO:0000287">
    <property type="term" value="F:magnesium ion binding"/>
    <property type="evidence" value="ECO:0007669"/>
    <property type="project" value="InterPro"/>
</dbReference>
<evidence type="ECO:0000256" key="1">
    <source>
        <dbReference type="ARBA" id="ARBA00001946"/>
    </source>
</evidence>
<dbReference type="Pfam" id="PF01397">
    <property type="entry name" value="Terpene_synth"/>
    <property type="match status" value="1"/>
</dbReference>
<dbReference type="InterPro" id="IPR034741">
    <property type="entry name" value="Terpene_cyclase-like_1_C"/>
</dbReference>
<reference evidence="6 7" key="1">
    <citation type="submission" date="2017-09" db="EMBL/GenBank/DDBJ databases">
        <title>WGS assembly of Aquilegia coerulea Goldsmith.</title>
        <authorList>
            <person name="Hodges S."/>
            <person name="Kramer E."/>
            <person name="Nordborg M."/>
            <person name="Tomkins J."/>
            <person name="Borevitz J."/>
            <person name="Derieg N."/>
            <person name="Yan J."/>
            <person name="Mihaltcheva S."/>
            <person name="Hayes R.D."/>
            <person name="Rokhsar D."/>
        </authorList>
    </citation>
    <scope>NUCLEOTIDE SEQUENCE [LARGE SCALE GENOMIC DNA]</scope>
    <source>
        <strain evidence="7">cv. Goldsmith</strain>
    </source>
</reference>
<dbReference type="InterPro" id="IPR008949">
    <property type="entry name" value="Isoprenoid_synthase_dom_sf"/>
</dbReference>
<dbReference type="PANTHER" id="PTHR31225">
    <property type="entry name" value="OS04G0344100 PROTEIN-RELATED"/>
    <property type="match status" value="1"/>
</dbReference>
<accession>A0A2G5ERS2</accession>
<dbReference type="SFLD" id="SFLDG01019">
    <property type="entry name" value="Terpene_Cyclase_Like_1_C_Termi"/>
    <property type="match status" value="1"/>
</dbReference>
<sequence length="533" mass="61221">MCIKASTTHNNDPLRRSANYQRNIWVPQFIESLQSEVKDMLIDDTVGCLTKLELIDDLERLGVGYHFEKEVKSILAILFINSDACVKDDLHSTALYFRLLRQCGYKVSQGNVINQINMSGNLRLGLCEEVKEMLSLYEASHLGLRGENILHEAKYRTVKHLKLLINENKDSSLAEEVNHALELPLHWRMPRLEAKYYIHAYQREEKMNPILFELAMLDFNMLQSTYQHELRNLSSWWKHLGLSDKLSFARDRLVESFLGSVGVAYKPQYQCCREWITKSVCLIIAIDDIYDIYGSLHELELFTAAVERWEIEAMEGLPDYMKICFLALFNTTNDIVYMKYKEDGVDILLYVKKAWADFCKAMLLEAKWSKMGYMPSLNEYLENAWVSSSTTIGLVLAFFGTGQPVTHEALISLNNNPDLIYYSAMILRLCNDLATSSAELERGDVPSAIQCQMHEGYISQEVARENIGDLISEMWKKLNESIYDSPFEDSFINIVVNNARTAHSIYQHGDGIGVQDHEAKKRVTELLVEPLSI</sequence>
<evidence type="ECO:0000259" key="5">
    <source>
        <dbReference type="Pfam" id="PF03936"/>
    </source>
</evidence>
<evidence type="ECO:0000256" key="3">
    <source>
        <dbReference type="ARBA" id="ARBA00022842"/>
    </source>
</evidence>
<dbReference type="InParanoid" id="A0A2G5ERS2"/>
<feature type="domain" description="Terpene synthase metal-binding" evidence="5">
    <location>
        <begin position="238"/>
        <end position="477"/>
    </location>
</feature>
<dbReference type="InterPro" id="IPR001906">
    <property type="entry name" value="Terpene_synth_N"/>
</dbReference>
<dbReference type="PANTHER" id="PTHR31225:SF252">
    <property type="entry name" value="TERPENE SYNTHASE 12-RELATED"/>
    <property type="match status" value="1"/>
</dbReference>
<organism evidence="6 7">
    <name type="scientific">Aquilegia coerulea</name>
    <name type="common">Rocky mountain columbine</name>
    <dbReference type="NCBI Taxonomy" id="218851"/>
    <lineage>
        <taxon>Eukaryota</taxon>
        <taxon>Viridiplantae</taxon>
        <taxon>Streptophyta</taxon>
        <taxon>Embryophyta</taxon>
        <taxon>Tracheophyta</taxon>
        <taxon>Spermatophyta</taxon>
        <taxon>Magnoliopsida</taxon>
        <taxon>Ranunculales</taxon>
        <taxon>Ranunculaceae</taxon>
        <taxon>Thalictroideae</taxon>
        <taxon>Aquilegia</taxon>
    </lineage>
</organism>
<dbReference type="SUPFAM" id="SSF48576">
    <property type="entry name" value="Terpenoid synthases"/>
    <property type="match status" value="1"/>
</dbReference>
<dbReference type="CDD" id="cd00684">
    <property type="entry name" value="Terpene_cyclase_plant_C1"/>
    <property type="match status" value="1"/>
</dbReference>
<gene>
    <name evidence="6" type="ORF">AQUCO_00500401v1</name>
</gene>
<dbReference type="FunFam" id="1.10.600.10:FF:000007">
    <property type="entry name" value="Isoprene synthase, chloroplastic"/>
    <property type="match status" value="1"/>
</dbReference>
<dbReference type="SFLD" id="SFLDS00005">
    <property type="entry name" value="Isoprenoid_Synthase_Type_I"/>
    <property type="match status" value="1"/>
</dbReference>
<keyword evidence="2" id="KW-0479">Metal-binding</keyword>
<keyword evidence="3" id="KW-0460">Magnesium</keyword>
<dbReference type="InterPro" id="IPR005630">
    <property type="entry name" value="Terpene_synthase_metal-bd"/>
</dbReference>
<dbReference type="Gene3D" id="1.50.10.130">
    <property type="entry name" value="Terpene synthase, N-terminal domain"/>
    <property type="match status" value="1"/>
</dbReference>
<dbReference type="Gene3D" id="1.10.600.10">
    <property type="entry name" value="Farnesyl Diphosphate Synthase"/>
    <property type="match status" value="1"/>
</dbReference>
<dbReference type="OrthoDB" id="1936865at2759"/>
<dbReference type="InterPro" id="IPR044814">
    <property type="entry name" value="Terpene_cyclase_plant_C1"/>
</dbReference>
<dbReference type="GO" id="GO:0016102">
    <property type="term" value="P:diterpenoid biosynthetic process"/>
    <property type="evidence" value="ECO:0007669"/>
    <property type="project" value="InterPro"/>
</dbReference>
<dbReference type="FunFam" id="1.50.10.130:FF:000001">
    <property type="entry name" value="Isoprene synthase, chloroplastic"/>
    <property type="match status" value="1"/>
</dbReference>
<evidence type="ECO:0000313" key="6">
    <source>
        <dbReference type="EMBL" id="PIA58445.1"/>
    </source>
</evidence>
<dbReference type="InterPro" id="IPR008930">
    <property type="entry name" value="Terpenoid_cyclase/PrenylTrfase"/>
</dbReference>
<dbReference type="Pfam" id="PF03936">
    <property type="entry name" value="Terpene_synth_C"/>
    <property type="match status" value="1"/>
</dbReference>
<evidence type="ECO:0000259" key="4">
    <source>
        <dbReference type="Pfam" id="PF01397"/>
    </source>
</evidence>
<dbReference type="STRING" id="218851.A0A2G5ERS2"/>
<dbReference type="SUPFAM" id="SSF48239">
    <property type="entry name" value="Terpenoid cyclases/Protein prenyltransferases"/>
    <property type="match status" value="1"/>
</dbReference>
<dbReference type="InterPro" id="IPR050148">
    <property type="entry name" value="Terpene_synthase-like"/>
</dbReference>